<name>A0A0E0LCM0_ORYPU</name>
<dbReference type="Pfam" id="PF03004">
    <property type="entry name" value="Transposase_24"/>
    <property type="match status" value="1"/>
</dbReference>
<evidence type="ECO:0000313" key="3">
    <source>
        <dbReference type="Proteomes" id="UP000026962"/>
    </source>
</evidence>
<proteinExistence type="predicted"/>
<keyword evidence="3" id="KW-1185">Reference proteome</keyword>
<dbReference type="HOGENOM" id="CLU_1017011_0_0_1"/>
<evidence type="ECO:0000256" key="1">
    <source>
        <dbReference type="SAM" id="MobiDB-lite"/>
    </source>
</evidence>
<sequence length="274" mass="30832">MPPGKRKPADVALKENEIERAQTMMRNARVFQSLGINTLASILNQSTAKSKGTAHEDNDPLYEPSGDENSEHGVVDKGQFAIEENDQAIKDACVDLLKCGQRQMRYKLKQTFFDGIAANEVRLSSPLRSMTDEQWQALVKMLLDPKHKEKCLKNKLNRENVRYQQRTGSRCYIAHCHVVKKTKYKDVSATAIDLFKECHRSRKNGFSGPVKNIIADMEAIIDDLVQDGEEPKTHTEVISQVMPKSKFLQNAGLESAAPKRWQSYCCSTGSRASS</sequence>
<dbReference type="Gramene" id="OPUNC06G16650.1">
    <property type="protein sequence ID" value="OPUNC06G16650.1"/>
    <property type="gene ID" value="OPUNC06G16650"/>
</dbReference>
<accession>A0A0E0LCM0</accession>
<dbReference type="AlphaFoldDB" id="A0A0E0LCM0"/>
<reference evidence="2" key="2">
    <citation type="submission" date="2018-05" db="EMBL/GenBank/DDBJ databases">
        <title>OpunRS2 (Oryza punctata Reference Sequence Version 2).</title>
        <authorList>
            <person name="Zhang J."/>
            <person name="Kudrna D."/>
            <person name="Lee S."/>
            <person name="Talag J."/>
            <person name="Welchert J."/>
            <person name="Wing R.A."/>
        </authorList>
    </citation>
    <scope>NUCLEOTIDE SEQUENCE [LARGE SCALE GENOMIC DNA]</scope>
</reference>
<dbReference type="Proteomes" id="UP000026962">
    <property type="component" value="Chromosome 6"/>
</dbReference>
<dbReference type="EnsemblPlants" id="OPUNC06G16650.1">
    <property type="protein sequence ID" value="OPUNC06G16650.1"/>
    <property type="gene ID" value="OPUNC06G16650"/>
</dbReference>
<protein>
    <submittedName>
        <fullName evidence="2">Uncharacterized protein</fullName>
    </submittedName>
</protein>
<dbReference type="InterPro" id="IPR004252">
    <property type="entry name" value="Probable_transposase_24"/>
</dbReference>
<dbReference type="PANTHER" id="PTHR33063:SF16">
    <property type="entry name" value="OS02G0241300 PROTEIN"/>
    <property type="match status" value="1"/>
</dbReference>
<feature type="region of interest" description="Disordered" evidence="1">
    <location>
        <begin position="47"/>
        <end position="73"/>
    </location>
</feature>
<organism evidence="2">
    <name type="scientific">Oryza punctata</name>
    <name type="common">Red rice</name>
    <dbReference type="NCBI Taxonomy" id="4537"/>
    <lineage>
        <taxon>Eukaryota</taxon>
        <taxon>Viridiplantae</taxon>
        <taxon>Streptophyta</taxon>
        <taxon>Embryophyta</taxon>
        <taxon>Tracheophyta</taxon>
        <taxon>Spermatophyta</taxon>
        <taxon>Magnoliopsida</taxon>
        <taxon>Liliopsida</taxon>
        <taxon>Poales</taxon>
        <taxon>Poaceae</taxon>
        <taxon>BOP clade</taxon>
        <taxon>Oryzoideae</taxon>
        <taxon>Oryzeae</taxon>
        <taxon>Oryzinae</taxon>
        <taxon>Oryza</taxon>
    </lineage>
</organism>
<dbReference type="PANTHER" id="PTHR33063">
    <property type="entry name" value="OS02G0583500 PROTEIN"/>
    <property type="match status" value="1"/>
</dbReference>
<dbReference type="eggNOG" id="ENOG502STEV">
    <property type="taxonomic scope" value="Eukaryota"/>
</dbReference>
<reference evidence="2" key="1">
    <citation type="submission" date="2015-04" db="UniProtKB">
        <authorList>
            <consortium name="EnsemblPlants"/>
        </authorList>
    </citation>
    <scope>IDENTIFICATION</scope>
</reference>
<evidence type="ECO:0000313" key="2">
    <source>
        <dbReference type="EnsemblPlants" id="OPUNC06G16650.1"/>
    </source>
</evidence>